<dbReference type="InterPro" id="IPR045851">
    <property type="entry name" value="AMP-bd_C_sf"/>
</dbReference>
<proteinExistence type="predicted"/>
<dbReference type="InterPro" id="IPR042099">
    <property type="entry name" value="ANL_N_sf"/>
</dbReference>
<dbReference type="RefSeq" id="WP_176614140.1">
    <property type="nucleotide sequence ID" value="NZ_JABXXR010000103.1"/>
</dbReference>
<dbReference type="Pfam" id="PF00501">
    <property type="entry name" value="AMP-binding"/>
    <property type="match status" value="1"/>
</dbReference>
<dbReference type="GO" id="GO:0005737">
    <property type="term" value="C:cytoplasm"/>
    <property type="evidence" value="ECO:0007669"/>
    <property type="project" value="TreeGrafter"/>
</dbReference>
<name>A0A850PEX9_9PROT</name>
<dbReference type="PANTHER" id="PTHR45527">
    <property type="entry name" value="NONRIBOSOMAL PEPTIDE SYNTHETASE"/>
    <property type="match status" value="1"/>
</dbReference>
<dbReference type="SUPFAM" id="SSF56801">
    <property type="entry name" value="Acetyl-CoA synthetase-like"/>
    <property type="match status" value="1"/>
</dbReference>
<dbReference type="GO" id="GO:0031177">
    <property type="term" value="F:phosphopantetheine binding"/>
    <property type="evidence" value="ECO:0007669"/>
    <property type="project" value="TreeGrafter"/>
</dbReference>
<dbReference type="PANTHER" id="PTHR45527:SF1">
    <property type="entry name" value="FATTY ACID SYNTHASE"/>
    <property type="match status" value="1"/>
</dbReference>
<evidence type="ECO:0000259" key="1">
    <source>
        <dbReference type="Pfam" id="PF00501"/>
    </source>
</evidence>
<evidence type="ECO:0000313" key="2">
    <source>
        <dbReference type="EMBL" id="NVN41229.1"/>
    </source>
</evidence>
<dbReference type="GO" id="GO:0044550">
    <property type="term" value="P:secondary metabolite biosynthetic process"/>
    <property type="evidence" value="ECO:0007669"/>
    <property type="project" value="TreeGrafter"/>
</dbReference>
<protein>
    <submittedName>
        <fullName evidence="2">AMP-binding protein</fullName>
    </submittedName>
</protein>
<dbReference type="PROSITE" id="PS00455">
    <property type="entry name" value="AMP_BINDING"/>
    <property type="match status" value="1"/>
</dbReference>
<dbReference type="Gene3D" id="3.30.300.30">
    <property type="match status" value="1"/>
</dbReference>
<dbReference type="EMBL" id="JABXXR010000103">
    <property type="protein sequence ID" value="NVN41229.1"/>
    <property type="molecule type" value="Genomic_DNA"/>
</dbReference>
<reference evidence="2 3" key="1">
    <citation type="submission" date="2020-06" db="EMBL/GenBank/DDBJ databases">
        <title>Description of novel acetic acid bacteria.</title>
        <authorList>
            <person name="Sombolestani A."/>
        </authorList>
    </citation>
    <scope>NUCLEOTIDE SEQUENCE [LARGE SCALE GENOMIC DNA]</scope>
    <source>
        <strain evidence="2 3">LMG 27010</strain>
    </source>
</reference>
<dbReference type="InterPro" id="IPR020845">
    <property type="entry name" value="AMP-binding_CS"/>
</dbReference>
<sequence>MSHKLSESINCRSSAIFSSLQADCITTFFDHSVNCPDALAVAIDGDDWSYGSLAGLARAIAQALIPSACAPRVLIAMPPGAHAYAAMFATGLAGGVYAPVNVRAPLAKRQMVCSIFEPDVVIAPRRDWPLFEADGTERVYLDPCEMAPTSDIAVPHMPRHDLAYVIFTSGSTGQPKGVEISRSALNHYVAWLGNGLDLRQNDRVSQYANIAFDLSVMEIYGALCHGASLHPPGGQGDRLLPARLIQREQLTHWISVPSVVTLMQQADDLTADNTRTVRRFVFCGEPLTPAHVSALFAAAPHALVQNTYGPTEATVSMTSLLLKASDLSSLTGATVPLGLPIPGMGMHLVGGPDANEGELVLTGPQLANGYFDDSTTTSGAFRILDTADGPQRAYFTGDWAIRVDGQIFFSTRVDFQVKHKGFRIELGELSAALIASGAAEACVFSTDSTLVALIEVQATSGASPQTLRSSLISRLDLYAVPDDIVIVNRLPRNDNDKIDRGAAIELYRSGLGRSINQGRQIADIHDLVNVPISKSNPKTALNR</sequence>
<keyword evidence="3" id="KW-1185">Reference proteome</keyword>
<feature type="domain" description="AMP-dependent synthetase/ligase" evidence="1">
    <location>
        <begin position="32"/>
        <end position="371"/>
    </location>
</feature>
<dbReference type="GO" id="GO:0043041">
    <property type="term" value="P:amino acid activation for nonribosomal peptide biosynthetic process"/>
    <property type="evidence" value="ECO:0007669"/>
    <property type="project" value="TreeGrafter"/>
</dbReference>
<dbReference type="Gene3D" id="3.40.50.12780">
    <property type="entry name" value="N-terminal domain of ligase-like"/>
    <property type="match status" value="1"/>
</dbReference>
<organism evidence="2 3">
    <name type="scientific">Ameyamaea chiangmaiensis</name>
    <dbReference type="NCBI Taxonomy" id="442969"/>
    <lineage>
        <taxon>Bacteria</taxon>
        <taxon>Pseudomonadati</taxon>
        <taxon>Pseudomonadota</taxon>
        <taxon>Alphaproteobacteria</taxon>
        <taxon>Acetobacterales</taxon>
        <taxon>Acetobacteraceae</taxon>
        <taxon>Ameyamaea</taxon>
    </lineage>
</organism>
<comment type="caution">
    <text evidence="2">The sequence shown here is derived from an EMBL/GenBank/DDBJ whole genome shotgun (WGS) entry which is preliminary data.</text>
</comment>
<evidence type="ECO:0000313" key="3">
    <source>
        <dbReference type="Proteomes" id="UP000585665"/>
    </source>
</evidence>
<dbReference type="AlphaFoldDB" id="A0A850PEX9"/>
<accession>A0A850PEX9</accession>
<dbReference type="Proteomes" id="UP000585665">
    <property type="component" value="Unassembled WGS sequence"/>
</dbReference>
<gene>
    <name evidence="2" type="ORF">HUK82_11745</name>
</gene>
<dbReference type="InterPro" id="IPR000873">
    <property type="entry name" value="AMP-dep_synth/lig_dom"/>
</dbReference>